<dbReference type="EMBL" id="JARTLD010000038">
    <property type="protein sequence ID" value="MED5018826.1"/>
    <property type="molecule type" value="Genomic_DNA"/>
</dbReference>
<dbReference type="PROSITE" id="PS51257">
    <property type="entry name" value="PROKAR_LIPOPROTEIN"/>
    <property type="match status" value="1"/>
</dbReference>
<dbReference type="RefSeq" id="WP_328279405.1">
    <property type="nucleotide sequence ID" value="NZ_JARTLD010000038.1"/>
</dbReference>
<evidence type="ECO:0000313" key="2">
    <source>
        <dbReference type="Proteomes" id="UP001343257"/>
    </source>
</evidence>
<evidence type="ECO:0000313" key="1">
    <source>
        <dbReference type="EMBL" id="MED5018826.1"/>
    </source>
</evidence>
<reference evidence="1 2" key="1">
    <citation type="submission" date="2023-03" db="EMBL/GenBank/DDBJ databases">
        <title>Bacillus Genome Sequencing.</title>
        <authorList>
            <person name="Dunlap C."/>
        </authorList>
    </citation>
    <scope>NUCLEOTIDE SEQUENCE [LARGE SCALE GENOMIC DNA]</scope>
    <source>
        <strain evidence="1 2">NRS-52</strain>
    </source>
</reference>
<name>A0ABU6PVA7_9BACL</name>
<dbReference type="Proteomes" id="UP001343257">
    <property type="component" value="Unassembled WGS sequence"/>
</dbReference>
<accession>A0ABU6PVA7</accession>
<organism evidence="1 2">
    <name type="scientific">Paenibacillus chibensis</name>
    <dbReference type="NCBI Taxonomy" id="59846"/>
    <lineage>
        <taxon>Bacteria</taxon>
        <taxon>Bacillati</taxon>
        <taxon>Bacillota</taxon>
        <taxon>Bacilli</taxon>
        <taxon>Bacillales</taxon>
        <taxon>Paenibacillaceae</taxon>
        <taxon>Paenibacillus</taxon>
    </lineage>
</organism>
<proteinExistence type="predicted"/>
<sequence length="141" mass="15204">MKKMLIMAALSVWLLIGGCLKPGAVDAPSEQGFTADQAIAKAVQDLKRSDFPLKSGQREGIIKGGGPFPGIRVPGTFESTAKKQGDASYVVTLTEHWSAEDFRDGDKSANAELSYYWKYLVSRDAVKAIGEGGDFPPDHVE</sequence>
<protein>
    <submittedName>
        <fullName evidence="1">Uncharacterized protein</fullName>
    </submittedName>
</protein>
<keyword evidence="2" id="KW-1185">Reference proteome</keyword>
<gene>
    <name evidence="1" type="ORF">P9847_16065</name>
</gene>
<comment type="caution">
    <text evidence="1">The sequence shown here is derived from an EMBL/GenBank/DDBJ whole genome shotgun (WGS) entry which is preliminary data.</text>
</comment>